<evidence type="ECO:0000313" key="3">
    <source>
        <dbReference type="Proteomes" id="UP000550729"/>
    </source>
</evidence>
<dbReference type="GO" id="GO:0005829">
    <property type="term" value="C:cytosol"/>
    <property type="evidence" value="ECO:0007669"/>
    <property type="project" value="TreeGrafter"/>
</dbReference>
<dbReference type="AlphaFoldDB" id="A0A848L227"/>
<dbReference type="EMBL" id="JABBNB010000044">
    <property type="protein sequence ID" value="NMO04914.1"/>
    <property type="molecule type" value="Genomic_DNA"/>
</dbReference>
<dbReference type="InterPro" id="IPR050766">
    <property type="entry name" value="Bact_Lucif_Oxidored"/>
</dbReference>
<reference evidence="2 3" key="1">
    <citation type="submission" date="2020-04" db="EMBL/GenBank/DDBJ databases">
        <title>Gordonia sp. nov. TBRC 11910.</title>
        <authorList>
            <person name="Suriyachadkun C."/>
        </authorList>
    </citation>
    <scope>NUCLEOTIDE SEQUENCE [LARGE SCALE GENOMIC DNA]</scope>
    <source>
        <strain evidence="2 3">TBRC 11910</strain>
    </source>
</reference>
<sequence>MKGFGFLSFGHYRNGSSVGAREMIRDAADIGVGADELGVNGAYFRVHHFATQQASPIPLLSAIAAKTRYIEVGTGVIDMRYENPLYLAEEAAALDFIADGRIALGISRGSPEPADRGWESFGYNGSADPRGADIARDKFDLFLRAIDGEPIAPAASGGAPLRVEPHAPGLRERIWWGSASSDTAEWTGRQGLNLMSSTLVFSDTARPLHEVQTEQIERYRAAYAAAGHTRPPRVSVSRSIFPVVSAQDAQLFAVLGAREGHDGFGMIDGQTATFGKTYVGEPDQLIEALRADTAVTAADTLMLTIPSQLGVDANLRILESFARHVAPELGWKPNTAGPVVGYPAA</sequence>
<evidence type="ECO:0000259" key="1">
    <source>
        <dbReference type="Pfam" id="PF00296"/>
    </source>
</evidence>
<dbReference type="PANTHER" id="PTHR30137">
    <property type="entry name" value="LUCIFERASE-LIKE MONOOXYGENASE"/>
    <property type="match status" value="1"/>
</dbReference>
<feature type="domain" description="Luciferase-like" evidence="1">
    <location>
        <begin position="8"/>
        <end position="251"/>
    </location>
</feature>
<dbReference type="Pfam" id="PF00296">
    <property type="entry name" value="Bac_luciferase"/>
    <property type="match status" value="1"/>
</dbReference>
<dbReference type="GO" id="GO:0016705">
    <property type="term" value="F:oxidoreductase activity, acting on paired donors, with incorporation or reduction of molecular oxygen"/>
    <property type="evidence" value="ECO:0007669"/>
    <property type="project" value="InterPro"/>
</dbReference>
<dbReference type="PANTHER" id="PTHR30137:SF15">
    <property type="entry name" value="BLL6902 PROTEIN"/>
    <property type="match status" value="1"/>
</dbReference>
<dbReference type="SUPFAM" id="SSF51679">
    <property type="entry name" value="Bacterial luciferase-like"/>
    <property type="match status" value="1"/>
</dbReference>
<comment type="caution">
    <text evidence="2">The sequence shown here is derived from an EMBL/GenBank/DDBJ whole genome shotgun (WGS) entry which is preliminary data.</text>
</comment>
<dbReference type="RefSeq" id="WP_170197417.1">
    <property type="nucleotide sequence ID" value="NZ_JABBNB010000044.1"/>
</dbReference>
<keyword evidence="3" id="KW-1185">Reference proteome</keyword>
<gene>
    <name evidence="2" type="ORF">HH308_27180</name>
</gene>
<dbReference type="Proteomes" id="UP000550729">
    <property type="component" value="Unassembled WGS sequence"/>
</dbReference>
<accession>A0A848L227</accession>
<dbReference type="InterPro" id="IPR036661">
    <property type="entry name" value="Luciferase-like_sf"/>
</dbReference>
<dbReference type="InterPro" id="IPR011251">
    <property type="entry name" value="Luciferase-like_dom"/>
</dbReference>
<proteinExistence type="predicted"/>
<name>A0A848L227_9ACTN</name>
<dbReference type="Gene3D" id="3.20.20.30">
    <property type="entry name" value="Luciferase-like domain"/>
    <property type="match status" value="1"/>
</dbReference>
<evidence type="ECO:0000313" key="2">
    <source>
        <dbReference type="EMBL" id="NMO04914.1"/>
    </source>
</evidence>
<protein>
    <submittedName>
        <fullName evidence="2">LLM class flavin-dependent oxidoreductase</fullName>
    </submittedName>
</protein>
<organism evidence="2 3">
    <name type="scientific">Gordonia asplenii</name>
    <dbReference type="NCBI Taxonomy" id="2725283"/>
    <lineage>
        <taxon>Bacteria</taxon>
        <taxon>Bacillati</taxon>
        <taxon>Actinomycetota</taxon>
        <taxon>Actinomycetes</taxon>
        <taxon>Mycobacteriales</taxon>
        <taxon>Gordoniaceae</taxon>
        <taxon>Gordonia</taxon>
    </lineage>
</organism>